<dbReference type="InterPro" id="IPR051257">
    <property type="entry name" value="Diverse_CBS-Domain"/>
</dbReference>
<name>A0A0Q3WRP5_9BACI</name>
<accession>A0A0Q3WRP5</accession>
<proteinExistence type="predicted"/>
<dbReference type="STRING" id="157838.AN964_22185"/>
<dbReference type="InterPro" id="IPR046342">
    <property type="entry name" value="CBS_dom_sf"/>
</dbReference>
<keyword evidence="5" id="KW-1185">Reference proteome</keyword>
<dbReference type="PANTHER" id="PTHR43080">
    <property type="entry name" value="CBS DOMAIN-CONTAINING PROTEIN CBSX3, MITOCHONDRIAL"/>
    <property type="match status" value="1"/>
</dbReference>
<evidence type="ECO:0000256" key="2">
    <source>
        <dbReference type="PROSITE-ProRule" id="PRU00703"/>
    </source>
</evidence>
<sequence length="155" mass="17589">MKVKDFMIHDVITVRKDDSIKHLLNTLVKYKIGGVPVVDLDGKLVGMISDGDVLRSIKPKDTVVYDFYNLMTYTLEKGKLENILANLKDEPLFKLAKKQGLITVKENDEIETVLNLLAKHHFKKIPVINNEHKVVGVISRGDVIRTIQKNILQSL</sequence>
<protein>
    <recommendedName>
        <fullName evidence="3">CBS domain-containing protein</fullName>
    </recommendedName>
</protein>
<dbReference type="PANTHER" id="PTHR43080:SF2">
    <property type="entry name" value="CBS DOMAIN-CONTAINING PROTEIN"/>
    <property type="match status" value="1"/>
</dbReference>
<dbReference type="InterPro" id="IPR000644">
    <property type="entry name" value="CBS_dom"/>
</dbReference>
<feature type="domain" description="CBS" evidence="3">
    <location>
        <begin position="96"/>
        <end position="154"/>
    </location>
</feature>
<comment type="caution">
    <text evidence="4">The sequence shown here is derived from an EMBL/GenBank/DDBJ whole genome shotgun (WGS) entry which is preliminary data.</text>
</comment>
<dbReference type="SUPFAM" id="SSF54631">
    <property type="entry name" value="CBS-domain pair"/>
    <property type="match status" value="1"/>
</dbReference>
<evidence type="ECO:0000256" key="1">
    <source>
        <dbReference type="ARBA" id="ARBA00023122"/>
    </source>
</evidence>
<dbReference type="PROSITE" id="PS51371">
    <property type="entry name" value="CBS"/>
    <property type="match status" value="2"/>
</dbReference>
<dbReference type="RefSeq" id="WP_055741982.1">
    <property type="nucleotide sequence ID" value="NZ_JAAIWL010000024.1"/>
</dbReference>
<gene>
    <name evidence="4" type="ORF">AN964_22185</name>
</gene>
<dbReference type="Proteomes" id="UP000051888">
    <property type="component" value="Unassembled WGS sequence"/>
</dbReference>
<evidence type="ECO:0000313" key="5">
    <source>
        <dbReference type="Proteomes" id="UP000051888"/>
    </source>
</evidence>
<keyword evidence="1 2" id="KW-0129">CBS domain</keyword>
<organism evidence="4 5">
    <name type="scientific">Heyndrickxia shackletonii</name>
    <dbReference type="NCBI Taxonomy" id="157838"/>
    <lineage>
        <taxon>Bacteria</taxon>
        <taxon>Bacillati</taxon>
        <taxon>Bacillota</taxon>
        <taxon>Bacilli</taxon>
        <taxon>Bacillales</taxon>
        <taxon>Bacillaceae</taxon>
        <taxon>Heyndrickxia</taxon>
    </lineage>
</organism>
<dbReference type="PATRIC" id="fig|157838.3.peg.4860"/>
<dbReference type="Gene3D" id="3.10.580.10">
    <property type="entry name" value="CBS-domain"/>
    <property type="match status" value="1"/>
</dbReference>
<dbReference type="EMBL" id="LJJC01000015">
    <property type="protein sequence ID" value="KQL50379.1"/>
    <property type="molecule type" value="Genomic_DNA"/>
</dbReference>
<feature type="domain" description="CBS" evidence="3">
    <location>
        <begin position="7"/>
        <end position="64"/>
    </location>
</feature>
<evidence type="ECO:0000313" key="4">
    <source>
        <dbReference type="EMBL" id="KQL50379.1"/>
    </source>
</evidence>
<dbReference type="Pfam" id="PF00571">
    <property type="entry name" value="CBS"/>
    <property type="match status" value="2"/>
</dbReference>
<evidence type="ECO:0000259" key="3">
    <source>
        <dbReference type="PROSITE" id="PS51371"/>
    </source>
</evidence>
<reference evidence="4 5" key="1">
    <citation type="submission" date="2015-09" db="EMBL/GenBank/DDBJ databases">
        <title>Genome sequencing project for genomic taxonomy and phylogenomics of Bacillus-like bacteria.</title>
        <authorList>
            <person name="Liu B."/>
            <person name="Wang J."/>
            <person name="Zhu Y."/>
            <person name="Liu G."/>
            <person name="Chen Q."/>
            <person name="Chen Z."/>
            <person name="Lan J."/>
            <person name="Che J."/>
            <person name="Ge C."/>
            <person name="Shi H."/>
            <person name="Pan Z."/>
            <person name="Liu X."/>
        </authorList>
    </citation>
    <scope>NUCLEOTIDE SEQUENCE [LARGE SCALE GENOMIC DNA]</scope>
    <source>
        <strain evidence="4 5">LMG 18435</strain>
    </source>
</reference>
<dbReference type="OrthoDB" id="9790355at2"/>
<dbReference type="AlphaFoldDB" id="A0A0Q3WRP5"/>
<dbReference type="SMART" id="SM00116">
    <property type="entry name" value="CBS"/>
    <property type="match status" value="2"/>
</dbReference>